<reference evidence="2 3" key="1">
    <citation type="submission" date="2013-03" db="EMBL/GenBank/DDBJ databases">
        <title>The Genome Sequence of Enterococcus columbae ATCC_51263 (PacBio/Illumina hybrid assembly).</title>
        <authorList>
            <consortium name="The Broad Institute Genomics Platform"/>
            <consortium name="The Broad Institute Genome Sequencing Center for Infectious Disease"/>
            <person name="Earl A."/>
            <person name="Russ C."/>
            <person name="Gilmore M."/>
            <person name="Surin D."/>
            <person name="Walker B."/>
            <person name="Young S."/>
            <person name="Zeng Q."/>
            <person name="Gargeya S."/>
            <person name="Fitzgerald M."/>
            <person name="Haas B."/>
            <person name="Abouelleil A."/>
            <person name="Allen A.W."/>
            <person name="Alvarado L."/>
            <person name="Arachchi H.M."/>
            <person name="Berlin A.M."/>
            <person name="Chapman S.B."/>
            <person name="Gainer-Dewar J."/>
            <person name="Goldberg J."/>
            <person name="Griggs A."/>
            <person name="Gujja S."/>
            <person name="Hansen M."/>
            <person name="Howarth C."/>
            <person name="Imamovic A."/>
            <person name="Ireland A."/>
            <person name="Larimer J."/>
            <person name="McCowan C."/>
            <person name="Murphy C."/>
            <person name="Pearson M."/>
            <person name="Poon T.W."/>
            <person name="Priest M."/>
            <person name="Roberts A."/>
            <person name="Saif S."/>
            <person name="Shea T."/>
            <person name="Sisk P."/>
            <person name="Sykes S."/>
            <person name="Wortman J."/>
            <person name="Nusbaum C."/>
            <person name="Birren B."/>
        </authorList>
    </citation>
    <scope>NUCLEOTIDE SEQUENCE [LARGE SCALE GENOMIC DNA]</scope>
    <source>
        <strain evidence="2 3">ATCC 51263</strain>
    </source>
</reference>
<keyword evidence="1" id="KW-0472">Membrane</keyword>
<evidence type="ECO:0000313" key="2">
    <source>
        <dbReference type="EMBL" id="EOW79970.1"/>
    </source>
</evidence>
<dbReference type="PATRIC" id="fig|1121865.3.peg.1920"/>
<gene>
    <name evidence="2" type="ORF">I568_02321</name>
</gene>
<dbReference type="STRING" id="1121865.OMW_01974"/>
<dbReference type="OrthoDB" id="4427456at2"/>
<dbReference type="RefSeq" id="WP_016184080.1">
    <property type="nucleotide sequence ID" value="NZ_JXKI01000012.1"/>
</dbReference>
<dbReference type="AlphaFoldDB" id="S1MTJ2"/>
<dbReference type="eggNOG" id="COG1476">
    <property type="taxonomic scope" value="Bacteria"/>
</dbReference>
<organism evidence="2 3">
    <name type="scientific">Enterococcus columbae DSM 7374 = ATCC 51263</name>
    <dbReference type="NCBI Taxonomy" id="1121865"/>
    <lineage>
        <taxon>Bacteria</taxon>
        <taxon>Bacillati</taxon>
        <taxon>Bacillota</taxon>
        <taxon>Bacilli</taxon>
        <taxon>Lactobacillales</taxon>
        <taxon>Enterococcaceae</taxon>
        <taxon>Enterococcus</taxon>
    </lineage>
</organism>
<keyword evidence="3" id="KW-1185">Reference proteome</keyword>
<sequence length="135" mass="15698">MKNNYNHRSNKQLQKMQPNLKNKKYQCYSRVILGLMIGLTGITIGLSHYPNTQEVIGLIGLFMTVLLFSLLHFSFRILKEYYVGVIDEQGPLFVPRVYGIGFTINPYHKIGRIIWQALTLMSVVLFIWMLIDVLF</sequence>
<keyword evidence="1" id="KW-1133">Transmembrane helix</keyword>
<protein>
    <submittedName>
        <fullName evidence="2">Uncharacterized protein</fullName>
    </submittedName>
</protein>
<feature type="transmembrane region" description="Helical" evidence="1">
    <location>
        <begin position="55"/>
        <end position="73"/>
    </location>
</feature>
<accession>S1MTJ2</accession>
<evidence type="ECO:0000313" key="3">
    <source>
        <dbReference type="Proteomes" id="UP000014113"/>
    </source>
</evidence>
<comment type="caution">
    <text evidence="2">The sequence shown here is derived from an EMBL/GenBank/DDBJ whole genome shotgun (WGS) entry which is preliminary data.</text>
</comment>
<evidence type="ECO:0000256" key="1">
    <source>
        <dbReference type="SAM" id="Phobius"/>
    </source>
</evidence>
<name>S1MTJ2_9ENTE</name>
<dbReference type="EMBL" id="ASWJ01000011">
    <property type="protein sequence ID" value="EOW79970.1"/>
    <property type="molecule type" value="Genomic_DNA"/>
</dbReference>
<dbReference type="Proteomes" id="UP000014113">
    <property type="component" value="Unassembled WGS sequence"/>
</dbReference>
<feature type="transmembrane region" description="Helical" evidence="1">
    <location>
        <begin position="113"/>
        <end position="131"/>
    </location>
</feature>
<proteinExistence type="predicted"/>
<feature type="transmembrane region" description="Helical" evidence="1">
    <location>
        <begin position="31"/>
        <end position="49"/>
    </location>
</feature>
<keyword evidence="1" id="KW-0812">Transmembrane</keyword>